<name>A0A0L0D3V8_THETB</name>
<proteinExistence type="inferred from homology"/>
<feature type="transmembrane region" description="Helical" evidence="6">
    <location>
        <begin position="358"/>
        <end position="374"/>
    </location>
</feature>
<feature type="transmembrane region" description="Helical" evidence="6">
    <location>
        <begin position="318"/>
        <end position="338"/>
    </location>
</feature>
<evidence type="ECO:0000256" key="3">
    <source>
        <dbReference type="ARBA" id="ARBA00022692"/>
    </source>
</evidence>
<dbReference type="InterPro" id="IPR000109">
    <property type="entry name" value="POT_fam"/>
</dbReference>
<dbReference type="eggNOG" id="KOG1237">
    <property type="taxonomic scope" value="Eukaryota"/>
</dbReference>
<reference evidence="7 8" key="1">
    <citation type="submission" date="2010-05" db="EMBL/GenBank/DDBJ databases">
        <title>The Genome Sequence of Thecamonas trahens ATCC 50062.</title>
        <authorList>
            <consortium name="The Broad Institute Genome Sequencing Platform"/>
            <person name="Russ C."/>
            <person name="Cuomo C."/>
            <person name="Shea T."/>
            <person name="Young S.K."/>
            <person name="Zeng Q."/>
            <person name="Koehrsen M."/>
            <person name="Haas B."/>
            <person name="Borodovsky M."/>
            <person name="Guigo R."/>
            <person name="Alvarado L."/>
            <person name="Berlin A."/>
            <person name="Bochicchio J."/>
            <person name="Borenstein D."/>
            <person name="Chapman S."/>
            <person name="Chen Z."/>
            <person name="Freedman E."/>
            <person name="Gellesch M."/>
            <person name="Goldberg J."/>
            <person name="Griggs A."/>
            <person name="Gujja S."/>
            <person name="Heilman E."/>
            <person name="Heiman D."/>
            <person name="Hepburn T."/>
            <person name="Howarth C."/>
            <person name="Jen D."/>
            <person name="Larson L."/>
            <person name="Mehta T."/>
            <person name="Park D."/>
            <person name="Pearson M."/>
            <person name="Roberts A."/>
            <person name="Saif S."/>
            <person name="Shenoy N."/>
            <person name="Sisk P."/>
            <person name="Stolte C."/>
            <person name="Sykes S."/>
            <person name="Thomson T."/>
            <person name="Walk T."/>
            <person name="White J."/>
            <person name="Yandava C."/>
            <person name="Burger G."/>
            <person name="Gray M.W."/>
            <person name="Holland P.W.H."/>
            <person name="King N."/>
            <person name="Lang F.B.F."/>
            <person name="Roger A.J."/>
            <person name="Ruiz-Trillo I."/>
            <person name="Lander E."/>
            <person name="Nusbaum C."/>
        </authorList>
    </citation>
    <scope>NUCLEOTIDE SEQUENCE [LARGE SCALE GENOMIC DNA]</scope>
    <source>
        <strain evidence="7 8">ATCC 50062</strain>
    </source>
</reference>
<evidence type="ECO:0000256" key="6">
    <source>
        <dbReference type="SAM" id="Phobius"/>
    </source>
</evidence>
<dbReference type="EMBL" id="GL349445">
    <property type="protein sequence ID" value="KNC47004.1"/>
    <property type="molecule type" value="Genomic_DNA"/>
</dbReference>
<dbReference type="GO" id="GO:0016020">
    <property type="term" value="C:membrane"/>
    <property type="evidence" value="ECO:0007669"/>
    <property type="project" value="UniProtKB-SubCell"/>
</dbReference>
<feature type="transmembrane region" description="Helical" evidence="6">
    <location>
        <begin position="139"/>
        <end position="159"/>
    </location>
</feature>
<dbReference type="InterPro" id="IPR036259">
    <property type="entry name" value="MFS_trans_sf"/>
</dbReference>
<dbReference type="OMA" id="LCHTKNL"/>
<dbReference type="SUPFAM" id="SSF103473">
    <property type="entry name" value="MFS general substrate transporter"/>
    <property type="match status" value="1"/>
</dbReference>
<accession>A0A0L0D3V8</accession>
<feature type="transmembrane region" description="Helical" evidence="6">
    <location>
        <begin position="186"/>
        <end position="208"/>
    </location>
</feature>
<protein>
    <submittedName>
        <fullName evidence="7">TGF-beta receptor type I/II extracellular region</fullName>
    </submittedName>
</protein>
<feature type="transmembrane region" description="Helical" evidence="6">
    <location>
        <begin position="80"/>
        <end position="102"/>
    </location>
</feature>
<dbReference type="GeneID" id="25563033"/>
<evidence type="ECO:0000256" key="5">
    <source>
        <dbReference type="ARBA" id="ARBA00023136"/>
    </source>
</evidence>
<sequence length="546" mass="59460">MESTMLTTTQVEPFGAQTENDLAMVENQRRSEVPSRRRRRRVAVAAISGMLVFQSAAQMGLQVVMVIYLRDHVGMVEWRASLIASLFIVAYSLTGVVGAYVADSILGSYRLQRIAASTWVIGAVLMAISAFNAAAPWALWRYLFSSLSMALIAIGYGAINPVQSVFLADQFDAVETAELEASFSMFYAWCNVGALVGDVGAPILRAYVSLQAAMLALLGCAVLGWLALLAGSRYYVKLEPERKPRRLVQQSMQQPLWEKLLSLWKQAREMAIVLRPVVLCFWSLPIFYTALFAIYSVWVYQSEDMDRHVGSFEIPADAMFAFEDICCILGAVVIEYLVAPGYQRVFGVPFRSIPRMKFGLCCGVLAYVGSALVQREIDAKGKGVVPVYWQLPQYMAIAIGEVFIGVSGLEFAYARSPPALRNQVTAMWSIVQAVGSLIAAGLFGNPASASAMYIAYFVMAGLCFVTLVAFSISVRNIPAVAPNVLLRVGDYGSSTTDEDDDVGEFVPMDEPDGRDCSSVLVARSTRSLRANAPANAAEATPLLGSG</sequence>
<keyword evidence="4 6" id="KW-1133">Transmembrane helix</keyword>
<comment type="similarity">
    <text evidence="2">Belongs to the major facilitator superfamily. Proton-dependent oligopeptide transporter (POT/PTR) (TC 2.A.17) family.</text>
</comment>
<feature type="transmembrane region" description="Helical" evidence="6">
    <location>
        <begin position="114"/>
        <end position="133"/>
    </location>
</feature>
<gene>
    <name evidence="7" type="ORF">AMSG_03427</name>
</gene>
<feature type="transmembrane region" description="Helical" evidence="6">
    <location>
        <begin position="450"/>
        <end position="470"/>
    </location>
</feature>
<evidence type="ECO:0000256" key="2">
    <source>
        <dbReference type="ARBA" id="ARBA00005982"/>
    </source>
</evidence>
<keyword evidence="3 6" id="KW-0812">Transmembrane</keyword>
<feature type="transmembrane region" description="Helical" evidence="6">
    <location>
        <begin position="214"/>
        <end position="236"/>
    </location>
</feature>
<dbReference type="OrthoDB" id="8904098at2759"/>
<dbReference type="GO" id="GO:0022857">
    <property type="term" value="F:transmembrane transporter activity"/>
    <property type="evidence" value="ECO:0007669"/>
    <property type="project" value="InterPro"/>
</dbReference>
<keyword evidence="7" id="KW-0675">Receptor</keyword>
<evidence type="ECO:0000256" key="4">
    <source>
        <dbReference type="ARBA" id="ARBA00022989"/>
    </source>
</evidence>
<feature type="transmembrane region" description="Helical" evidence="6">
    <location>
        <begin position="272"/>
        <end position="298"/>
    </location>
</feature>
<dbReference type="Proteomes" id="UP000054408">
    <property type="component" value="Unassembled WGS sequence"/>
</dbReference>
<dbReference type="AlphaFoldDB" id="A0A0L0D3V8"/>
<keyword evidence="8" id="KW-1185">Reference proteome</keyword>
<comment type="subcellular location">
    <subcellularLocation>
        <location evidence="1">Membrane</location>
        <topology evidence="1">Multi-pass membrane protein</topology>
    </subcellularLocation>
</comment>
<dbReference type="PANTHER" id="PTHR11654">
    <property type="entry name" value="OLIGOPEPTIDE TRANSPORTER-RELATED"/>
    <property type="match status" value="1"/>
</dbReference>
<dbReference type="STRING" id="461836.A0A0L0D3V8"/>
<feature type="transmembrane region" description="Helical" evidence="6">
    <location>
        <begin position="425"/>
        <end position="444"/>
    </location>
</feature>
<dbReference type="Pfam" id="PF00854">
    <property type="entry name" value="PTR2"/>
    <property type="match status" value="2"/>
</dbReference>
<keyword evidence="5 6" id="KW-0472">Membrane</keyword>
<dbReference type="Gene3D" id="1.20.1250.20">
    <property type="entry name" value="MFS general substrate transporter like domains"/>
    <property type="match status" value="1"/>
</dbReference>
<evidence type="ECO:0000313" key="8">
    <source>
        <dbReference type="Proteomes" id="UP000054408"/>
    </source>
</evidence>
<evidence type="ECO:0000256" key="1">
    <source>
        <dbReference type="ARBA" id="ARBA00004141"/>
    </source>
</evidence>
<organism evidence="7 8">
    <name type="scientific">Thecamonas trahens ATCC 50062</name>
    <dbReference type="NCBI Taxonomy" id="461836"/>
    <lineage>
        <taxon>Eukaryota</taxon>
        <taxon>Apusozoa</taxon>
        <taxon>Apusomonadida</taxon>
        <taxon>Apusomonadidae</taxon>
        <taxon>Thecamonas</taxon>
    </lineage>
</organism>
<feature type="transmembrane region" description="Helical" evidence="6">
    <location>
        <begin position="394"/>
        <end position="413"/>
    </location>
</feature>
<feature type="transmembrane region" description="Helical" evidence="6">
    <location>
        <begin position="42"/>
        <end position="68"/>
    </location>
</feature>
<evidence type="ECO:0000313" key="7">
    <source>
        <dbReference type="EMBL" id="KNC47004.1"/>
    </source>
</evidence>
<dbReference type="RefSeq" id="XP_013759787.1">
    <property type="nucleotide sequence ID" value="XM_013904333.1"/>
</dbReference>